<reference evidence="1 2" key="1">
    <citation type="submission" date="2017-02" db="EMBL/GenBank/DDBJ databases">
        <authorList>
            <person name="Peterson S.W."/>
        </authorList>
    </citation>
    <scope>NUCLEOTIDE SEQUENCE [LARGE SCALE GENOMIC DNA]</scope>
    <source>
        <strain evidence="1 2">ATCC 35992</strain>
    </source>
</reference>
<gene>
    <name evidence="1" type="ORF">SAMN02745111_00740</name>
</gene>
<dbReference type="STRING" id="39495.SAMN02745111_00740"/>
<protein>
    <submittedName>
        <fullName evidence="1">Uncharacterized protein</fullName>
    </submittedName>
</protein>
<keyword evidence="2" id="KW-1185">Reference proteome</keyword>
<accession>A0A1T4VDN7</accession>
<evidence type="ECO:0000313" key="1">
    <source>
        <dbReference type="EMBL" id="SKA62988.1"/>
    </source>
</evidence>
<name>A0A1T4VDN7_9FIRM</name>
<proteinExistence type="predicted"/>
<dbReference type="EMBL" id="FUXZ01000004">
    <property type="protein sequence ID" value="SKA62988.1"/>
    <property type="molecule type" value="Genomic_DNA"/>
</dbReference>
<dbReference type="Proteomes" id="UP000190814">
    <property type="component" value="Unassembled WGS sequence"/>
</dbReference>
<organism evidence="1 2">
    <name type="scientific">Eubacterium uniforme</name>
    <dbReference type="NCBI Taxonomy" id="39495"/>
    <lineage>
        <taxon>Bacteria</taxon>
        <taxon>Bacillati</taxon>
        <taxon>Bacillota</taxon>
        <taxon>Clostridia</taxon>
        <taxon>Eubacteriales</taxon>
        <taxon>Eubacteriaceae</taxon>
        <taxon>Eubacterium</taxon>
    </lineage>
</organism>
<sequence length="64" mass="7150">MSKYILNDEIGNTPTMVKGLTVVGDESDESGKLEDAIKTLRDRNLKGTVILFCNFGNEEVICWK</sequence>
<evidence type="ECO:0000313" key="2">
    <source>
        <dbReference type="Proteomes" id="UP000190814"/>
    </source>
</evidence>
<dbReference type="AlphaFoldDB" id="A0A1T4VDN7"/>